<feature type="region of interest" description="Disordered" evidence="1">
    <location>
        <begin position="270"/>
        <end position="306"/>
    </location>
</feature>
<dbReference type="Gene3D" id="2.60.120.260">
    <property type="entry name" value="Galactose-binding domain-like"/>
    <property type="match status" value="1"/>
</dbReference>
<dbReference type="Proteomes" id="UP001589700">
    <property type="component" value="Unassembled WGS sequence"/>
</dbReference>
<feature type="region of interest" description="Disordered" evidence="1">
    <location>
        <begin position="330"/>
        <end position="397"/>
    </location>
</feature>
<keyword evidence="3" id="KW-0418">Kinase</keyword>
<evidence type="ECO:0000313" key="4">
    <source>
        <dbReference type="Proteomes" id="UP001589700"/>
    </source>
</evidence>
<evidence type="ECO:0000313" key="3">
    <source>
        <dbReference type="EMBL" id="MFB9258838.1"/>
    </source>
</evidence>
<keyword evidence="4" id="KW-1185">Reference proteome</keyword>
<organism evidence="3 4">
    <name type="scientific">Dietzia aerolata</name>
    <dbReference type="NCBI Taxonomy" id="595984"/>
    <lineage>
        <taxon>Bacteria</taxon>
        <taxon>Bacillati</taxon>
        <taxon>Actinomycetota</taxon>
        <taxon>Actinomycetes</taxon>
        <taxon>Mycobacteriales</taxon>
        <taxon>Dietziaceae</taxon>
        <taxon>Dietzia</taxon>
    </lineage>
</organism>
<keyword evidence="2" id="KW-0472">Membrane</keyword>
<dbReference type="RefSeq" id="WP_380023047.1">
    <property type="nucleotide sequence ID" value="NZ_JBHMDY010000002.1"/>
</dbReference>
<feature type="region of interest" description="Disordered" evidence="1">
    <location>
        <begin position="207"/>
        <end position="238"/>
    </location>
</feature>
<dbReference type="Gene3D" id="3.30.200.20">
    <property type="entry name" value="Phosphorylase Kinase, domain 1"/>
    <property type="match status" value="1"/>
</dbReference>
<keyword evidence="3" id="KW-0808">Transferase</keyword>
<feature type="compositionally biased region" description="Polar residues" evidence="1">
    <location>
        <begin position="366"/>
        <end position="377"/>
    </location>
</feature>
<dbReference type="EMBL" id="JBHMDY010000002">
    <property type="protein sequence ID" value="MFB9258838.1"/>
    <property type="molecule type" value="Genomic_DNA"/>
</dbReference>
<feature type="compositionally biased region" description="Polar residues" evidence="1">
    <location>
        <begin position="489"/>
        <end position="500"/>
    </location>
</feature>
<evidence type="ECO:0000256" key="2">
    <source>
        <dbReference type="SAM" id="Phobius"/>
    </source>
</evidence>
<dbReference type="GO" id="GO:0016301">
    <property type="term" value="F:kinase activity"/>
    <property type="evidence" value="ECO:0007669"/>
    <property type="project" value="UniProtKB-KW"/>
</dbReference>
<dbReference type="Gene3D" id="1.10.510.10">
    <property type="entry name" value="Transferase(Phosphotransferase) domain 1"/>
    <property type="match status" value="1"/>
</dbReference>
<feature type="compositionally biased region" description="Gly residues" evidence="1">
    <location>
        <begin position="280"/>
        <end position="291"/>
    </location>
</feature>
<feature type="compositionally biased region" description="Low complexity" evidence="1">
    <location>
        <begin position="447"/>
        <end position="465"/>
    </location>
</feature>
<comment type="caution">
    <text evidence="3">The sequence shown here is derived from an EMBL/GenBank/DDBJ whole genome shotgun (WGS) entry which is preliminary data.</text>
</comment>
<protein>
    <submittedName>
        <fullName evidence="3">Protein kinase family protein</fullName>
    </submittedName>
</protein>
<feature type="transmembrane region" description="Helical" evidence="2">
    <location>
        <begin position="404"/>
        <end position="426"/>
    </location>
</feature>
<sequence length="637" mass="63651">MGETTGDSARAVPGPPRLQVGGVVAGGRYELLERHGGVAGQSFWKARDRRLGRPVALTFVDPLPGEEPPGSATGVLDRTVALTAVYSDGLARVLDVIRGRAGGIVVTEWVPGRSLAAAITEPAPDAAVEALWGISDAATRTEDAGLALGLDSPDRVRVTEDGRAVLAFPGVSAEADGGAAARRDVRGLGAVLYALLTGTWPLDLPEGSGAYEHVDGRPGQAPRDDDDEVVDPTEVRPGVSTDSAVLAMRSLDGSAVSSAATVLSMVTDRTGGPVRAAGPASGGPHSGGAHSGGSHASGASNSAASTAGSASAGAVAGGLAAGGAAAGGVAALSSSSSSSSPSATSGGPASSGTSTTSGAPGTSAARSDTSDTAGSSDYSRDDAGDGSWSDAPGDPDPDVQRRRWMIMAGAGAAAVVAIVVLSVWMLGALSGNQNDTPLSQQLDAIERAAQASRSSEAAAPTTAEEGSGDGANSGDEDASEEDAPAVSPLSVSTVTSWQPDSSNGNAENSASAPNVIDGDPSTSWSTDTYRDQFGSGPGAYKPGIGLMFTLEDPGQVREVEIAADADIRFEIRASDSASPSSLDDTTRLRTGTVEDGTATVRIDDADEAEYILVWITRLGSVGPQAYEASISEVELLG</sequence>
<feature type="compositionally biased region" description="Acidic residues" evidence="1">
    <location>
        <begin position="474"/>
        <end position="483"/>
    </location>
</feature>
<feature type="compositionally biased region" description="Low complexity" evidence="1">
    <location>
        <begin position="330"/>
        <end position="365"/>
    </location>
</feature>
<dbReference type="InterPro" id="IPR008979">
    <property type="entry name" value="Galactose-bd-like_sf"/>
</dbReference>
<evidence type="ECO:0000256" key="1">
    <source>
        <dbReference type="SAM" id="MobiDB-lite"/>
    </source>
</evidence>
<dbReference type="CDD" id="cd13973">
    <property type="entry name" value="PK_MviN-like"/>
    <property type="match status" value="1"/>
</dbReference>
<keyword evidence="2" id="KW-0812">Transmembrane</keyword>
<feature type="compositionally biased region" description="Low complexity" evidence="1">
    <location>
        <begin position="501"/>
        <end position="514"/>
    </location>
</feature>
<accession>A0ABV5JM90</accession>
<proteinExistence type="predicted"/>
<feature type="region of interest" description="Disordered" evidence="1">
    <location>
        <begin position="447"/>
        <end position="536"/>
    </location>
</feature>
<dbReference type="SUPFAM" id="SSF49785">
    <property type="entry name" value="Galactose-binding domain-like"/>
    <property type="match status" value="1"/>
</dbReference>
<gene>
    <name evidence="3" type="ORF">ACFFVD_03385</name>
</gene>
<feature type="compositionally biased region" description="Low complexity" evidence="1">
    <location>
        <begin position="292"/>
        <end position="306"/>
    </location>
</feature>
<keyword evidence="2" id="KW-1133">Transmembrane helix</keyword>
<reference evidence="3 4" key="1">
    <citation type="submission" date="2024-09" db="EMBL/GenBank/DDBJ databases">
        <authorList>
            <person name="Sun Q."/>
            <person name="Mori K."/>
        </authorList>
    </citation>
    <scope>NUCLEOTIDE SEQUENCE [LARGE SCALE GENOMIC DNA]</scope>
    <source>
        <strain evidence="3 4">CCM 7659</strain>
    </source>
</reference>
<name>A0ABV5JM90_9ACTN</name>